<feature type="region of interest" description="Disordered" evidence="1">
    <location>
        <begin position="886"/>
        <end position="936"/>
    </location>
</feature>
<feature type="domain" description="Type VI secretion system spike protein VgrG3-like C-terminal" evidence="2">
    <location>
        <begin position="695"/>
        <end position="867"/>
    </location>
</feature>
<feature type="region of interest" description="Disordered" evidence="1">
    <location>
        <begin position="996"/>
        <end position="1028"/>
    </location>
</feature>
<accession>A0AA86J4Y9</accession>
<proteinExistence type="predicted"/>
<dbReference type="Proteomes" id="UP001304813">
    <property type="component" value="Segment"/>
</dbReference>
<dbReference type="PANTHER" id="PTHR21525:SF9">
    <property type="entry name" value="CHANNEL_COLICIN DOMAIN-CONTAINING PROTEIN"/>
    <property type="match status" value="1"/>
</dbReference>
<evidence type="ECO:0000259" key="2">
    <source>
        <dbReference type="Pfam" id="PF21277"/>
    </source>
</evidence>
<feature type="compositionally biased region" description="Basic residues" evidence="1">
    <location>
        <begin position="357"/>
        <end position="378"/>
    </location>
</feature>
<organism evidence="3 4">
    <name type="scientific">Yersinia phage vB_Yru_GN1</name>
    <dbReference type="NCBI Taxonomy" id="3074381"/>
    <lineage>
        <taxon>Viruses</taxon>
        <taxon>Duplodnaviria</taxon>
        <taxon>Heunggongvirae</taxon>
        <taxon>Uroviricota</taxon>
        <taxon>Caudoviricetes</taxon>
        <taxon>Caudoviricetes incertae sedis</taxon>
        <taxon>Sepahanvirus</taxon>
        <taxon>Sepahanvirus vB-Yru-GN1</taxon>
    </lineage>
</organism>
<dbReference type="EMBL" id="LC779065">
    <property type="protein sequence ID" value="BES79813.1"/>
    <property type="molecule type" value="Genomic_DNA"/>
</dbReference>
<name>A0AA86J4Y9_9CAUD</name>
<feature type="region of interest" description="Disordered" evidence="1">
    <location>
        <begin position="348"/>
        <end position="378"/>
    </location>
</feature>
<dbReference type="PANTHER" id="PTHR21525">
    <property type="entry name" value="MOTILE SPERM PROTEIN"/>
    <property type="match status" value="1"/>
</dbReference>
<evidence type="ECO:0000256" key="1">
    <source>
        <dbReference type="SAM" id="MobiDB-lite"/>
    </source>
</evidence>
<dbReference type="Pfam" id="PF21277">
    <property type="entry name" value="T6SS_VgrG3-like_C"/>
    <property type="match status" value="1"/>
</dbReference>
<keyword evidence="4" id="KW-1185">Reference proteome</keyword>
<reference evidence="3 4" key="1">
    <citation type="submission" date="2023-09" db="EMBL/GenBank/DDBJ databases">
        <title>Analysis of phage genome (vB_Yru_GN1) of the bacterium (Yersinia ruckeri).</title>
        <authorList>
            <person name="Ganjoor M.S."/>
            <person name="Bouzari M."/>
            <person name="Soleimani-Delfan A."/>
        </authorList>
    </citation>
    <scope>NUCLEOTIDE SEQUENCE [LARGE SCALE GENOMIC DNA]</scope>
    <source>
        <strain evidence="4">vB_Yru_GN1</strain>
    </source>
</reference>
<sequence length="1043" mass="111034">MDRRDEVNVDDLPDLDQFSDELNTNNSLLGKLNQSIIKMVSSLGLTGAVKFMNGGERDPEDELMMRSLSSIQSSLDTSTMLSNDDRTDMSARIDKLISQFNDSGEVDYLSYSQLLDKVDNSLDQLDIDVENFNKIVKVVNGQIDSSLYRDTQSNIIDQLVSHNPNINTNDSINKILSDSGDDKSKSIVSGALNRDSLINNYYNENISQIVDDYDGMKDSLDQLMKAQIDQGKSSNEMIKSLETYLSENEKVFDPEALNKLAKILESIDRNTDPENNELSSAEKILKNNEAETDRQNNELLKKLVNDLSDDKNESVLNKLGESSSAKELGENAVDALWNMGADLLDVGGDSDVAENRKKARSRNRTRSRVRTPGRPRGKFGRLLSFGKRAIGAAGSTAAVSSLASGGGDAVRGASKAASALSTTGKVLGTAGKVAGPLAIATQVGSSAIDYYQADNDKERIDAVSGGGGALAGGIAGGQAGAAIGAGIGAFFGGVGAAPGAVIGGFLGAVGGAIGGSAIGKKIGSWFSDITDTIPDEITKQGPIVELDYIDRIMMPALKADVASDKATYTPADLKDLEDYRKKLVTKTIPDKVKKDLAESGISPKETEKRFNFLTKYYEALKSNNPTAYAEVLATLPTEYDGLAIKEASTLNVSVPKSFTPQYSDNQNLNNSITNLVSDLSGATGSDPSKILNSDLGALSAKYESGGRGVATISSGVGDAGGVSYGTYQLASKTGTMAAFLNSQEGSKYKQAFAGKAPGSSSFNETYKQIVATDAQGFNQAQHNFIKRTHFDPVEQYAKSKGIDTSNRAIREALWSQSVQHGFKGNQQIIDNVVSAGVDLKDPNAVIKAIYTSRNQYARKFASSAATTDRYSKEMADALALNNATTEAPSPIMDAANSGTETQLADNSSDQGPITVSGDGKNTNTIPQSQGPDLSNPLSDTEIALVDQRLSQGMTNPGQIALSTNINPERVVSYLKSQGKSSDVMAQAGKDYKVDKIDVGSNKSDQPSQPTTPIIVQQAPPATKSSGDEYRISDNSLLLASMHS</sequence>
<dbReference type="InterPro" id="IPR049073">
    <property type="entry name" value="T6SS_VgrG3-like_C"/>
</dbReference>
<evidence type="ECO:0000313" key="4">
    <source>
        <dbReference type="Proteomes" id="UP001304813"/>
    </source>
</evidence>
<evidence type="ECO:0000313" key="3">
    <source>
        <dbReference type="EMBL" id="BES79813.1"/>
    </source>
</evidence>
<feature type="compositionally biased region" description="Polar residues" evidence="1">
    <location>
        <begin position="896"/>
        <end position="936"/>
    </location>
</feature>
<feature type="compositionally biased region" description="Polar residues" evidence="1">
    <location>
        <begin position="1000"/>
        <end position="1014"/>
    </location>
</feature>
<protein>
    <submittedName>
        <fullName evidence="3">Tail protein</fullName>
    </submittedName>
</protein>